<feature type="transmembrane region" description="Helical" evidence="9">
    <location>
        <begin position="186"/>
        <end position="205"/>
    </location>
</feature>
<comment type="subcellular location">
    <subcellularLocation>
        <location evidence="1">Membrane</location>
        <topology evidence="1">Multi-pass membrane protein</topology>
    </subcellularLocation>
</comment>
<accession>A0AAD8X258</accession>
<keyword evidence="11" id="KW-1185">Reference proteome</keyword>
<feature type="transmembrane region" description="Helical" evidence="9">
    <location>
        <begin position="301"/>
        <end position="322"/>
    </location>
</feature>
<evidence type="ECO:0000256" key="5">
    <source>
        <dbReference type="ARBA" id="ARBA00022692"/>
    </source>
</evidence>
<evidence type="ECO:0008006" key="12">
    <source>
        <dbReference type="Google" id="ProtNLM"/>
    </source>
</evidence>
<keyword evidence="6 9" id="KW-1133">Transmembrane helix</keyword>
<dbReference type="CDD" id="cd17417">
    <property type="entry name" value="MFS_NPF5"/>
    <property type="match status" value="1"/>
</dbReference>
<feature type="transmembrane region" description="Helical" evidence="9">
    <location>
        <begin position="507"/>
        <end position="526"/>
    </location>
</feature>
<keyword evidence="4" id="KW-0597">Phosphoprotein</keyword>
<evidence type="ECO:0000313" key="10">
    <source>
        <dbReference type="EMBL" id="KAK1687256.1"/>
    </source>
</evidence>
<feature type="transmembrane region" description="Helical" evidence="9">
    <location>
        <begin position="432"/>
        <end position="451"/>
    </location>
</feature>
<evidence type="ECO:0000256" key="4">
    <source>
        <dbReference type="ARBA" id="ARBA00022553"/>
    </source>
</evidence>
<dbReference type="FunFam" id="1.20.1250.20:FF:000147">
    <property type="entry name" value="Protein NRT1/ PTR family 5.10"/>
    <property type="match status" value="1"/>
</dbReference>
<dbReference type="SUPFAM" id="SSF103473">
    <property type="entry name" value="MFS general substrate transporter"/>
    <property type="match status" value="1"/>
</dbReference>
<feature type="transmembrane region" description="Helical" evidence="9">
    <location>
        <begin position="463"/>
        <end position="484"/>
    </location>
</feature>
<feature type="region of interest" description="Disordered" evidence="8">
    <location>
        <begin position="266"/>
        <end position="285"/>
    </location>
</feature>
<feature type="transmembrane region" description="Helical" evidence="9">
    <location>
        <begin position="380"/>
        <end position="400"/>
    </location>
</feature>
<dbReference type="InterPro" id="IPR036259">
    <property type="entry name" value="MFS_trans_sf"/>
</dbReference>
<comment type="caution">
    <text evidence="10">The sequence shown here is derived from an EMBL/GenBank/DDBJ whole genome shotgun (WGS) entry which is preliminary data.</text>
</comment>
<evidence type="ECO:0000256" key="6">
    <source>
        <dbReference type="ARBA" id="ARBA00022989"/>
    </source>
</evidence>
<name>A0AAD8X258_LOLMU</name>
<dbReference type="GO" id="GO:0042937">
    <property type="term" value="F:tripeptide transmembrane transporter activity"/>
    <property type="evidence" value="ECO:0007669"/>
    <property type="project" value="InterPro"/>
</dbReference>
<dbReference type="PANTHER" id="PTHR11654">
    <property type="entry name" value="OLIGOPEPTIDE TRANSPORTER-RELATED"/>
    <property type="match status" value="1"/>
</dbReference>
<reference evidence="10" key="1">
    <citation type="submission" date="2023-07" db="EMBL/GenBank/DDBJ databases">
        <title>A chromosome-level genome assembly of Lolium multiflorum.</title>
        <authorList>
            <person name="Chen Y."/>
            <person name="Copetti D."/>
            <person name="Kolliker R."/>
            <person name="Studer B."/>
        </authorList>
    </citation>
    <scope>NUCLEOTIDE SEQUENCE</scope>
    <source>
        <strain evidence="10">02402/16</strain>
        <tissue evidence="10">Leaf</tissue>
    </source>
</reference>
<feature type="transmembrane region" description="Helical" evidence="9">
    <location>
        <begin position="342"/>
        <end position="359"/>
    </location>
</feature>
<keyword evidence="7 9" id="KW-0472">Membrane</keyword>
<evidence type="ECO:0000313" key="11">
    <source>
        <dbReference type="Proteomes" id="UP001231189"/>
    </source>
</evidence>
<keyword evidence="3" id="KW-0813">Transport</keyword>
<dbReference type="EMBL" id="JAUUTY010000002">
    <property type="protein sequence ID" value="KAK1687256.1"/>
    <property type="molecule type" value="Genomic_DNA"/>
</dbReference>
<proteinExistence type="inferred from homology"/>
<dbReference type="InterPro" id="IPR000109">
    <property type="entry name" value="POT_fam"/>
</dbReference>
<dbReference type="Gene3D" id="1.20.1250.20">
    <property type="entry name" value="MFS general substrate transporter like domains"/>
    <property type="match status" value="1"/>
</dbReference>
<dbReference type="GO" id="GO:0080054">
    <property type="term" value="F:low-affinity nitrate transmembrane transporter activity"/>
    <property type="evidence" value="ECO:0007669"/>
    <property type="project" value="UniProtKB-ARBA"/>
</dbReference>
<evidence type="ECO:0000256" key="2">
    <source>
        <dbReference type="ARBA" id="ARBA00005982"/>
    </source>
</evidence>
<dbReference type="InterPro" id="IPR044739">
    <property type="entry name" value="NRT1/PTR"/>
</dbReference>
<organism evidence="10 11">
    <name type="scientific">Lolium multiflorum</name>
    <name type="common">Italian ryegrass</name>
    <name type="synonym">Lolium perenne subsp. multiflorum</name>
    <dbReference type="NCBI Taxonomy" id="4521"/>
    <lineage>
        <taxon>Eukaryota</taxon>
        <taxon>Viridiplantae</taxon>
        <taxon>Streptophyta</taxon>
        <taxon>Embryophyta</taxon>
        <taxon>Tracheophyta</taxon>
        <taxon>Spermatophyta</taxon>
        <taxon>Magnoliopsida</taxon>
        <taxon>Liliopsida</taxon>
        <taxon>Poales</taxon>
        <taxon>Poaceae</taxon>
        <taxon>BOP clade</taxon>
        <taxon>Pooideae</taxon>
        <taxon>Poodae</taxon>
        <taxon>Poeae</taxon>
        <taxon>Poeae Chloroplast Group 2 (Poeae type)</taxon>
        <taxon>Loliodinae</taxon>
        <taxon>Loliinae</taxon>
        <taxon>Lolium</taxon>
    </lineage>
</organism>
<comment type="similarity">
    <text evidence="2">Belongs to the major facilitator superfamily. Proton-dependent oligopeptide transporter (POT/PTR) (TC 2.A.17) family.</text>
</comment>
<dbReference type="GO" id="GO:0071916">
    <property type="term" value="F:dipeptide transmembrane transporter activity"/>
    <property type="evidence" value="ECO:0007669"/>
    <property type="project" value="InterPro"/>
</dbReference>
<sequence>MPHRSLLDSTHFEVAAMGDTVAGAVNYRGQPSSRAATGGWKSSIFVMAMEIAERFAYKGVAANLITYLTGPLGQPMASAAASIDAWKGVSQMLPLPVACVADAWLGRYRAIILASIIFVLSMGTLSLSSAFHIFRSGGHVAVFYVALYLVALGEGAHKPCAQAFAADQFDEKDPKENVARSSFFNWWYFGMCAGTAVTTMVSSYVQDNVGWGLGFGIPCIVIAVSLALFLIGTPTYRYYTTKEPSPVARVGKAFLVLIKSWRSKHRTNPASGKVEGKNSDDLAEGKNSDDLVEEVKSVFRLLPIWASCIIYAIIFSQTSTFFTKQAATMDRRIGPKFKVPPAALQTFISVSIVVFIPVYDRLFVPLARRYTGRPTGITMLQRVGAGLCLSLVAVVLSALVEMKRLQVARDAGLVNSPKAQLPMTLWWMVPQYVLIGVSDVFAMIGLQEFFYDQVPDAVRSLGLALFLSIFGVGHLLSSFLISVIDRATAKRGASWFSNNLNRAHLDYFYWLLAGLCVLELLAFFFFSRAYVYKKKGGDGEGNGDYRGGDADAALV</sequence>
<feature type="transmembrane region" description="Helical" evidence="9">
    <location>
        <begin position="110"/>
        <end position="127"/>
    </location>
</feature>
<dbReference type="Pfam" id="PF00854">
    <property type="entry name" value="PTR2"/>
    <property type="match status" value="1"/>
</dbReference>
<evidence type="ECO:0000256" key="1">
    <source>
        <dbReference type="ARBA" id="ARBA00004141"/>
    </source>
</evidence>
<protein>
    <recommendedName>
        <fullName evidence="12">Protein NRT1/ PTR FAMILY 5.10</fullName>
    </recommendedName>
</protein>
<evidence type="ECO:0000256" key="8">
    <source>
        <dbReference type="SAM" id="MobiDB-lite"/>
    </source>
</evidence>
<keyword evidence="5 9" id="KW-0812">Transmembrane</keyword>
<gene>
    <name evidence="10" type="ORF">QYE76_048104</name>
</gene>
<dbReference type="GO" id="GO:0009705">
    <property type="term" value="C:plant-type vacuole membrane"/>
    <property type="evidence" value="ECO:0007669"/>
    <property type="project" value="UniProtKB-ARBA"/>
</dbReference>
<dbReference type="Proteomes" id="UP001231189">
    <property type="component" value="Unassembled WGS sequence"/>
</dbReference>
<feature type="transmembrane region" description="Helical" evidence="9">
    <location>
        <begin position="211"/>
        <end position="232"/>
    </location>
</feature>
<evidence type="ECO:0000256" key="3">
    <source>
        <dbReference type="ARBA" id="ARBA00022448"/>
    </source>
</evidence>
<evidence type="ECO:0000256" key="9">
    <source>
        <dbReference type="SAM" id="Phobius"/>
    </source>
</evidence>
<evidence type="ECO:0000256" key="7">
    <source>
        <dbReference type="ARBA" id="ARBA00023136"/>
    </source>
</evidence>
<dbReference type="AlphaFoldDB" id="A0AAD8X258"/>
<feature type="compositionally biased region" description="Basic and acidic residues" evidence="8">
    <location>
        <begin position="274"/>
        <end position="285"/>
    </location>
</feature>